<dbReference type="Proteomes" id="UP000245872">
    <property type="component" value="Chromosome"/>
</dbReference>
<evidence type="ECO:0008006" key="3">
    <source>
        <dbReference type="Google" id="ProtNLM"/>
    </source>
</evidence>
<protein>
    <recommendedName>
        <fullName evidence="3">Transposase IS4-like domain-containing protein</fullName>
    </recommendedName>
</protein>
<sequence>MESKEGLVLAVSTIKASSHDSSYVQVLLNKVALQRPLSPTAKRFNKLVAKRRYKVERLFGSIDKLVP</sequence>
<proteinExistence type="predicted"/>
<reference evidence="1 2" key="1">
    <citation type="submission" date="2018-05" db="EMBL/GenBank/DDBJ databases">
        <title>Candidatus Cardinium hertigii Genome Assembly.</title>
        <authorList>
            <person name="Showmaker K.C."/>
            <person name="Walden K.O."/>
            <person name="Fields C.J."/>
            <person name="Lambert K.N."/>
            <person name="Hudson M.E."/>
        </authorList>
    </citation>
    <scope>NUCLEOTIDE SEQUENCE [LARGE SCALE GENOMIC DNA]</scope>
    <source>
        <strain evidence="2">cHgTN10</strain>
    </source>
</reference>
<gene>
    <name evidence="1" type="ORF">DK880_00016</name>
</gene>
<keyword evidence="2" id="KW-1185">Reference proteome</keyword>
<dbReference type="AlphaFoldDB" id="A0A2Z3L7D7"/>
<accession>A0A2Z3L7D7</accession>
<evidence type="ECO:0000313" key="1">
    <source>
        <dbReference type="EMBL" id="AWN81359.1"/>
    </source>
</evidence>
<dbReference type="EMBL" id="CP029619">
    <property type="protein sequence ID" value="AWN81359.1"/>
    <property type="molecule type" value="Genomic_DNA"/>
</dbReference>
<name>A0A2Z3L7D7_9BACT</name>
<organism evidence="1 2">
    <name type="scientific">Candidatus Cardinium hertigii</name>
    <dbReference type="NCBI Taxonomy" id="247481"/>
    <lineage>
        <taxon>Bacteria</taxon>
        <taxon>Pseudomonadati</taxon>
        <taxon>Bacteroidota</taxon>
        <taxon>Cytophagia</taxon>
        <taxon>Cytophagales</taxon>
        <taxon>Amoebophilaceae</taxon>
        <taxon>Candidatus Cardinium</taxon>
    </lineage>
</organism>
<dbReference type="KEGG" id="cher:DK880_00016"/>
<evidence type="ECO:0000313" key="2">
    <source>
        <dbReference type="Proteomes" id="UP000245872"/>
    </source>
</evidence>